<keyword evidence="3" id="KW-0731">Sigma factor</keyword>
<dbReference type="GO" id="GO:0006352">
    <property type="term" value="P:DNA-templated transcription initiation"/>
    <property type="evidence" value="ECO:0007669"/>
    <property type="project" value="InterPro"/>
</dbReference>
<dbReference type="PANTHER" id="PTHR43133:SF63">
    <property type="entry name" value="RNA POLYMERASE SIGMA FACTOR FECI-RELATED"/>
    <property type="match status" value="1"/>
</dbReference>
<dbReference type="InterPro" id="IPR036388">
    <property type="entry name" value="WH-like_DNA-bd_sf"/>
</dbReference>
<evidence type="ECO:0000256" key="3">
    <source>
        <dbReference type="ARBA" id="ARBA00023082"/>
    </source>
</evidence>
<dbReference type="Gene3D" id="1.10.10.10">
    <property type="entry name" value="Winged helix-like DNA-binding domain superfamily/Winged helix DNA-binding domain"/>
    <property type="match status" value="1"/>
</dbReference>
<keyword evidence="4" id="KW-0804">Transcription</keyword>
<sequence>MNSHSYLSYTVQSTSSANRHPNQAIAQLYSHHHGWLQRWLHKRLGNAADAGDLAQDTFVRLLSSASGVPLNVTTPRAYLATIANRLSINLYRRRSLEQAYLTLLAQTPEDLAPSPEHQALVLEALDEIDQVLARLPARSRQAFLMAQLEGCTQEEIARRLSLSVRSVQRYLARAFEECIMLASQGALHE</sequence>
<evidence type="ECO:0000256" key="2">
    <source>
        <dbReference type="ARBA" id="ARBA00023015"/>
    </source>
</evidence>
<dbReference type="NCBIfam" id="TIGR02937">
    <property type="entry name" value="sigma70-ECF"/>
    <property type="match status" value="1"/>
</dbReference>
<keyword evidence="2" id="KW-0805">Transcription regulation</keyword>
<evidence type="ECO:0000313" key="8">
    <source>
        <dbReference type="Proteomes" id="UP000526003"/>
    </source>
</evidence>
<dbReference type="Gene3D" id="1.10.1740.10">
    <property type="match status" value="1"/>
</dbReference>
<dbReference type="InterPro" id="IPR013249">
    <property type="entry name" value="RNA_pol_sigma70_r4_t2"/>
</dbReference>
<dbReference type="Pfam" id="PF08281">
    <property type="entry name" value="Sigma70_r4_2"/>
    <property type="match status" value="1"/>
</dbReference>
<evidence type="ECO:0000256" key="1">
    <source>
        <dbReference type="ARBA" id="ARBA00010641"/>
    </source>
</evidence>
<evidence type="ECO:0000256" key="4">
    <source>
        <dbReference type="ARBA" id="ARBA00023163"/>
    </source>
</evidence>
<dbReference type="RefSeq" id="WP_182344539.1">
    <property type="nucleotide sequence ID" value="NZ_JACMYG010000003.1"/>
</dbReference>
<evidence type="ECO:0000313" key="7">
    <source>
        <dbReference type="EMBL" id="MBC2688995.1"/>
    </source>
</evidence>
<dbReference type="GO" id="GO:0003677">
    <property type="term" value="F:DNA binding"/>
    <property type="evidence" value="ECO:0007669"/>
    <property type="project" value="InterPro"/>
</dbReference>
<dbReference type="InterPro" id="IPR013324">
    <property type="entry name" value="RNA_pol_sigma_r3/r4-like"/>
</dbReference>
<protein>
    <submittedName>
        <fullName evidence="7">Sigma-70 family RNA polymerase sigma factor</fullName>
    </submittedName>
</protein>
<comment type="similarity">
    <text evidence="1">Belongs to the sigma-70 factor family. ECF subfamily.</text>
</comment>
<dbReference type="InterPro" id="IPR039425">
    <property type="entry name" value="RNA_pol_sigma-70-like"/>
</dbReference>
<dbReference type="InterPro" id="IPR014284">
    <property type="entry name" value="RNA_pol_sigma-70_dom"/>
</dbReference>
<dbReference type="InterPro" id="IPR007627">
    <property type="entry name" value="RNA_pol_sigma70_r2"/>
</dbReference>
<name>A0A7X1GAN4_9PSED</name>
<evidence type="ECO:0000259" key="5">
    <source>
        <dbReference type="Pfam" id="PF04542"/>
    </source>
</evidence>
<evidence type="ECO:0000259" key="6">
    <source>
        <dbReference type="Pfam" id="PF08281"/>
    </source>
</evidence>
<dbReference type="EMBL" id="JACMYG010000003">
    <property type="protein sequence ID" value="MBC2688995.1"/>
    <property type="molecule type" value="Genomic_DNA"/>
</dbReference>
<comment type="caution">
    <text evidence="7">The sequence shown here is derived from an EMBL/GenBank/DDBJ whole genome shotgun (WGS) entry which is preliminary data.</text>
</comment>
<dbReference type="SUPFAM" id="SSF88946">
    <property type="entry name" value="Sigma2 domain of RNA polymerase sigma factors"/>
    <property type="match status" value="1"/>
</dbReference>
<gene>
    <name evidence="7" type="ORF">H7995_04200</name>
</gene>
<dbReference type="Proteomes" id="UP000526003">
    <property type="component" value="Unassembled WGS sequence"/>
</dbReference>
<dbReference type="InterPro" id="IPR013325">
    <property type="entry name" value="RNA_pol_sigma_r2"/>
</dbReference>
<keyword evidence="8" id="KW-1185">Reference proteome</keyword>
<dbReference type="SUPFAM" id="SSF88659">
    <property type="entry name" value="Sigma3 and sigma4 domains of RNA polymerase sigma factors"/>
    <property type="match status" value="1"/>
</dbReference>
<reference evidence="7 8" key="1">
    <citation type="submission" date="2020-08" db="EMBL/GenBank/DDBJ databases">
        <title>Pseudomonas sp. nov.</title>
        <authorList>
            <person name="Gieschler S."/>
            <person name="Fiedler G."/>
            <person name="Brinks E."/>
            <person name="Boehnlein C."/>
            <person name="Franz C.M.A.P."/>
            <person name="Kabisch J."/>
        </authorList>
    </citation>
    <scope>NUCLEOTIDE SEQUENCE [LARGE SCALE GENOMIC DNA]</scope>
    <source>
        <strain evidence="7 8">MBT-1</strain>
    </source>
</reference>
<accession>A0A7X1GAN4</accession>
<dbReference type="CDD" id="cd06171">
    <property type="entry name" value="Sigma70_r4"/>
    <property type="match status" value="1"/>
</dbReference>
<feature type="domain" description="RNA polymerase sigma factor 70 region 4 type 2" evidence="6">
    <location>
        <begin position="126"/>
        <end position="178"/>
    </location>
</feature>
<dbReference type="PANTHER" id="PTHR43133">
    <property type="entry name" value="RNA POLYMERASE ECF-TYPE SIGMA FACTO"/>
    <property type="match status" value="1"/>
</dbReference>
<feature type="domain" description="RNA polymerase sigma-70 region 2" evidence="5">
    <location>
        <begin position="28"/>
        <end position="95"/>
    </location>
</feature>
<proteinExistence type="inferred from homology"/>
<dbReference type="AlphaFoldDB" id="A0A7X1GAN4"/>
<dbReference type="GO" id="GO:0016987">
    <property type="term" value="F:sigma factor activity"/>
    <property type="evidence" value="ECO:0007669"/>
    <property type="project" value="UniProtKB-KW"/>
</dbReference>
<organism evidence="7 8">
    <name type="scientific">Pseudomonas kielensis</name>
    <dbReference type="NCBI Taxonomy" id="2762577"/>
    <lineage>
        <taxon>Bacteria</taxon>
        <taxon>Pseudomonadati</taxon>
        <taxon>Pseudomonadota</taxon>
        <taxon>Gammaproteobacteria</taxon>
        <taxon>Pseudomonadales</taxon>
        <taxon>Pseudomonadaceae</taxon>
        <taxon>Pseudomonas</taxon>
    </lineage>
</organism>
<dbReference type="Pfam" id="PF04542">
    <property type="entry name" value="Sigma70_r2"/>
    <property type="match status" value="1"/>
</dbReference>